<evidence type="ECO:0008006" key="4">
    <source>
        <dbReference type="Google" id="ProtNLM"/>
    </source>
</evidence>
<accession>A0A1R2BMT3</accession>
<gene>
    <name evidence="2" type="ORF">SteCoe_22202</name>
</gene>
<feature type="transmembrane region" description="Helical" evidence="1">
    <location>
        <begin position="63"/>
        <end position="89"/>
    </location>
</feature>
<dbReference type="EMBL" id="MPUH01000540">
    <property type="protein sequence ID" value="OMJ78091.1"/>
    <property type="molecule type" value="Genomic_DNA"/>
</dbReference>
<dbReference type="OrthoDB" id="58259at2759"/>
<keyword evidence="1" id="KW-1133">Transmembrane helix</keyword>
<dbReference type="Proteomes" id="UP000187209">
    <property type="component" value="Unassembled WGS sequence"/>
</dbReference>
<evidence type="ECO:0000313" key="2">
    <source>
        <dbReference type="EMBL" id="OMJ78091.1"/>
    </source>
</evidence>
<sequence length="145" mass="16609">MDCIFNKQIPESTENIVIVRPSSKTFITGLASSYDETYQKILKNRVSLEEWSSALAKINEVLFFYWPCFMCMSFGYCFSPCTLGLSFCFPGMKINEAKQKVLQEINLINKSFSKKGMKLKLVQKCSTSWIEVELKEIIGLDIDNS</sequence>
<evidence type="ECO:0000313" key="3">
    <source>
        <dbReference type="Proteomes" id="UP000187209"/>
    </source>
</evidence>
<keyword evidence="3" id="KW-1185">Reference proteome</keyword>
<name>A0A1R2BMT3_9CILI</name>
<comment type="caution">
    <text evidence="2">The sequence shown here is derived from an EMBL/GenBank/DDBJ whole genome shotgun (WGS) entry which is preliminary data.</text>
</comment>
<protein>
    <recommendedName>
        <fullName evidence="4">Golgin subfamily A member 7/ERF4 domain-containing protein</fullName>
    </recommendedName>
</protein>
<organism evidence="2 3">
    <name type="scientific">Stentor coeruleus</name>
    <dbReference type="NCBI Taxonomy" id="5963"/>
    <lineage>
        <taxon>Eukaryota</taxon>
        <taxon>Sar</taxon>
        <taxon>Alveolata</taxon>
        <taxon>Ciliophora</taxon>
        <taxon>Postciliodesmatophora</taxon>
        <taxon>Heterotrichea</taxon>
        <taxon>Heterotrichida</taxon>
        <taxon>Stentoridae</taxon>
        <taxon>Stentor</taxon>
    </lineage>
</organism>
<keyword evidence="1" id="KW-0812">Transmembrane</keyword>
<reference evidence="2 3" key="1">
    <citation type="submission" date="2016-11" db="EMBL/GenBank/DDBJ databases">
        <title>The macronuclear genome of Stentor coeruleus: a giant cell with tiny introns.</title>
        <authorList>
            <person name="Slabodnick M."/>
            <person name="Ruby J.G."/>
            <person name="Reiff S.B."/>
            <person name="Swart E.C."/>
            <person name="Gosai S."/>
            <person name="Prabakaran S."/>
            <person name="Witkowska E."/>
            <person name="Larue G.E."/>
            <person name="Fisher S."/>
            <person name="Freeman R.M."/>
            <person name="Gunawardena J."/>
            <person name="Chu W."/>
            <person name="Stover N.A."/>
            <person name="Gregory B.D."/>
            <person name="Nowacki M."/>
            <person name="Derisi J."/>
            <person name="Roy S.W."/>
            <person name="Marshall W.F."/>
            <person name="Sood P."/>
        </authorList>
    </citation>
    <scope>NUCLEOTIDE SEQUENCE [LARGE SCALE GENOMIC DNA]</scope>
    <source>
        <strain evidence="2">WM001</strain>
    </source>
</reference>
<dbReference type="AlphaFoldDB" id="A0A1R2BMT3"/>
<keyword evidence="1" id="KW-0472">Membrane</keyword>
<proteinExistence type="predicted"/>
<evidence type="ECO:0000256" key="1">
    <source>
        <dbReference type="SAM" id="Phobius"/>
    </source>
</evidence>